<dbReference type="EMBL" id="JACPUR010000040">
    <property type="protein sequence ID" value="MBI3129314.1"/>
    <property type="molecule type" value="Genomic_DNA"/>
</dbReference>
<dbReference type="PANTHER" id="PTHR14087:SF7">
    <property type="entry name" value="THYMOCYTE NUCLEAR PROTEIN 1"/>
    <property type="match status" value="1"/>
</dbReference>
<dbReference type="PANTHER" id="PTHR14087">
    <property type="entry name" value="THYMOCYTE NUCLEAR PROTEIN 1"/>
    <property type="match status" value="1"/>
</dbReference>
<evidence type="ECO:0000313" key="4">
    <source>
        <dbReference type="Proteomes" id="UP000782312"/>
    </source>
</evidence>
<evidence type="ECO:0000256" key="1">
    <source>
        <dbReference type="ARBA" id="ARBA00022553"/>
    </source>
</evidence>
<keyword evidence="1" id="KW-0597">Phosphoprotein</keyword>
<dbReference type="InterPro" id="IPR002740">
    <property type="entry name" value="EVE_domain"/>
</dbReference>
<gene>
    <name evidence="3" type="ORF">HYZ11_17025</name>
</gene>
<dbReference type="Gene3D" id="3.10.590.10">
    <property type="entry name" value="ph1033 like domains"/>
    <property type="match status" value="1"/>
</dbReference>
<dbReference type="CDD" id="cd21133">
    <property type="entry name" value="EVE"/>
    <property type="match status" value="1"/>
</dbReference>
<comment type="caution">
    <text evidence="3">The sequence shown here is derived from an EMBL/GenBank/DDBJ whole genome shotgun (WGS) entry which is preliminary data.</text>
</comment>
<dbReference type="InterPro" id="IPR047197">
    <property type="entry name" value="THYN1-like_EVE"/>
</dbReference>
<dbReference type="SUPFAM" id="SSF88697">
    <property type="entry name" value="PUA domain-like"/>
    <property type="match status" value="1"/>
</dbReference>
<dbReference type="InterPro" id="IPR052181">
    <property type="entry name" value="5hmC_binding"/>
</dbReference>
<dbReference type="AlphaFoldDB" id="A0A932I0V0"/>
<evidence type="ECO:0000313" key="3">
    <source>
        <dbReference type="EMBL" id="MBI3129314.1"/>
    </source>
</evidence>
<organism evidence="3 4">
    <name type="scientific">Tectimicrobiota bacterium</name>
    <dbReference type="NCBI Taxonomy" id="2528274"/>
    <lineage>
        <taxon>Bacteria</taxon>
        <taxon>Pseudomonadati</taxon>
        <taxon>Nitrospinota/Tectimicrobiota group</taxon>
        <taxon>Candidatus Tectimicrobiota</taxon>
    </lineage>
</organism>
<proteinExistence type="predicted"/>
<dbReference type="Proteomes" id="UP000782312">
    <property type="component" value="Unassembled WGS sequence"/>
</dbReference>
<dbReference type="InterPro" id="IPR015947">
    <property type="entry name" value="PUA-like_sf"/>
</dbReference>
<feature type="domain" description="EVE" evidence="2">
    <location>
        <begin position="3"/>
        <end position="151"/>
    </location>
</feature>
<dbReference type="Pfam" id="PF01878">
    <property type="entry name" value="EVE"/>
    <property type="match status" value="1"/>
</dbReference>
<accession>A0A932I0V0</accession>
<dbReference type="FunFam" id="3.10.590.10:FF:000003">
    <property type="entry name" value="Thymocyte nuclear protein 1"/>
    <property type="match status" value="1"/>
</dbReference>
<sequence>MPRHWLMKTEPEVFSFDDLLAKPGKTDRWEGVRNYLARNHMRAMKKGDRVLFYHSNAGPPHVAGLAEVVREAYPDPTAFDRKSRYYDPKSSPGNPRWFMVDVRALSKLPRPVALPEMKANPRLKDMPVVRPFQRLSVQPVTKEEFEEVVRMGKGKG</sequence>
<evidence type="ECO:0000259" key="2">
    <source>
        <dbReference type="Pfam" id="PF01878"/>
    </source>
</evidence>
<reference evidence="3" key="1">
    <citation type="submission" date="2020-07" db="EMBL/GenBank/DDBJ databases">
        <title>Huge and variable diversity of episymbiotic CPR bacteria and DPANN archaea in groundwater ecosystems.</title>
        <authorList>
            <person name="He C.Y."/>
            <person name="Keren R."/>
            <person name="Whittaker M."/>
            <person name="Farag I.F."/>
            <person name="Doudna J."/>
            <person name="Cate J.H.D."/>
            <person name="Banfield J.F."/>
        </authorList>
    </citation>
    <scope>NUCLEOTIDE SEQUENCE</scope>
    <source>
        <strain evidence="3">NC_groundwater_763_Ag_S-0.2um_68_21</strain>
    </source>
</reference>
<name>A0A932I0V0_UNCTE</name>
<protein>
    <submittedName>
        <fullName evidence="3">EVE domain-containing protein</fullName>
    </submittedName>
</protein>